<comment type="caution">
    <text evidence="1">The sequence shown here is derived from an EMBL/GenBank/DDBJ whole genome shotgun (WGS) entry which is preliminary data.</text>
</comment>
<proteinExistence type="predicted"/>
<accession>A0A5B7JJI7</accession>
<evidence type="ECO:0000313" key="2">
    <source>
        <dbReference type="Proteomes" id="UP000324222"/>
    </source>
</evidence>
<gene>
    <name evidence="1" type="ORF">E2C01_089617</name>
</gene>
<dbReference type="AlphaFoldDB" id="A0A5B7JJI7"/>
<evidence type="ECO:0000313" key="1">
    <source>
        <dbReference type="EMBL" id="MPC94446.1"/>
    </source>
</evidence>
<keyword evidence="2" id="KW-1185">Reference proteome</keyword>
<dbReference type="EMBL" id="VSRR010098597">
    <property type="protein sequence ID" value="MPC94446.1"/>
    <property type="molecule type" value="Genomic_DNA"/>
</dbReference>
<sequence length="38" mass="4691">MHRVSRCCQHRGQETTTCDNLDIINYTRFRKVYSEWDQ</sequence>
<name>A0A5B7JJI7_PORTR</name>
<dbReference type="Proteomes" id="UP000324222">
    <property type="component" value="Unassembled WGS sequence"/>
</dbReference>
<protein>
    <submittedName>
        <fullName evidence="1">Uncharacterized protein</fullName>
    </submittedName>
</protein>
<organism evidence="1 2">
    <name type="scientific">Portunus trituberculatus</name>
    <name type="common">Swimming crab</name>
    <name type="synonym">Neptunus trituberculatus</name>
    <dbReference type="NCBI Taxonomy" id="210409"/>
    <lineage>
        <taxon>Eukaryota</taxon>
        <taxon>Metazoa</taxon>
        <taxon>Ecdysozoa</taxon>
        <taxon>Arthropoda</taxon>
        <taxon>Crustacea</taxon>
        <taxon>Multicrustacea</taxon>
        <taxon>Malacostraca</taxon>
        <taxon>Eumalacostraca</taxon>
        <taxon>Eucarida</taxon>
        <taxon>Decapoda</taxon>
        <taxon>Pleocyemata</taxon>
        <taxon>Brachyura</taxon>
        <taxon>Eubrachyura</taxon>
        <taxon>Portunoidea</taxon>
        <taxon>Portunidae</taxon>
        <taxon>Portuninae</taxon>
        <taxon>Portunus</taxon>
    </lineage>
</organism>
<reference evidence="1 2" key="1">
    <citation type="submission" date="2019-05" db="EMBL/GenBank/DDBJ databases">
        <title>Another draft genome of Portunus trituberculatus and its Hox gene families provides insights of decapod evolution.</title>
        <authorList>
            <person name="Jeong J.-H."/>
            <person name="Song I."/>
            <person name="Kim S."/>
            <person name="Choi T."/>
            <person name="Kim D."/>
            <person name="Ryu S."/>
            <person name="Kim W."/>
        </authorList>
    </citation>
    <scope>NUCLEOTIDE SEQUENCE [LARGE SCALE GENOMIC DNA]</scope>
    <source>
        <tissue evidence="1">Muscle</tissue>
    </source>
</reference>